<accession>A0A1H9YRG7</accession>
<dbReference type="InterPro" id="IPR052166">
    <property type="entry name" value="Diverse_Acyl-CoA_DH"/>
</dbReference>
<dbReference type="Gene3D" id="2.40.110.10">
    <property type="entry name" value="Butyryl-CoA Dehydrogenase, subunit A, domain 2"/>
    <property type="match status" value="1"/>
</dbReference>
<evidence type="ECO:0000256" key="9">
    <source>
        <dbReference type="ARBA" id="ARBA00069043"/>
    </source>
</evidence>
<protein>
    <recommendedName>
        <fullName evidence="9">3-methylmercaptopropionyl-CoA dehydrogenase</fullName>
        <ecNumber evidence="8">1.3.99.41</ecNumber>
    </recommendedName>
</protein>
<dbReference type="InterPro" id="IPR009075">
    <property type="entry name" value="AcylCo_DH/oxidase_C"/>
</dbReference>
<evidence type="ECO:0000259" key="14">
    <source>
        <dbReference type="Pfam" id="PF12806"/>
    </source>
</evidence>
<gene>
    <name evidence="15" type="ORF">SAMN05660429_00321</name>
</gene>
<dbReference type="InterPro" id="IPR025878">
    <property type="entry name" value="Acyl-CoA_dh-like_C_dom"/>
</dbReference>
<dbReference type="OrthoDB" id="9807883at2"/>
<comment type="cofactor">
    <cofactor evidence="1 10">
        <name>FAD</name>
        <dbReference type="ChEBI" id="CHEBI:57692"/>
    </cofactor>
</comment>
<evidence type="ECO:0000256" key="6">
    <source>
        <dbReference type="ARBA" id="ARBA00051388"/>
    </source>
</evidence>
<feature type="domain" description="Acyl-CoA dehydrogenase/oxidase C-terminal" evidence="11">
    <location>
        <begin position="281"/>
        <end position="452"/>
    </location>
</feature>
<dbReference type="InterPro" id="IPR009100">
    <property type="entry name" value="AcylCoA_DH/oxidase_NM_dom_sf"/>
</dbReference>
<evidence type="ECO:0000259" key="12">
    <source>
        <dbReference type="Pfam" id="PF02770"/>
    </source>
</evidence>
<dbReference type="Pfam" id="PF12806">
    <property type="entry name" value="Acyl-CoA_dh_C"/>
    <property type="match status" value="1"/>
</dbReference>
<dbReference type="SUPFAM" id="SSF47203">
    <property type="entry name" value="Acyl-CoA dehydrogenase C-terminal domain-like"/>
    <property type="match status" value="1"/>
</dbReference>
<dbReference type="SUPFAM" id="SSF56645">
    <property type="entry name" value="Acyl-CoA dehydrogenase NM domain-like"/>
    <property type="match status" value="1"/>
</dbReference>
<feature type="domain" description="Acetyl-CoA dehydrogenase-like C-terminal" evidence="14">
    <location>
        <begin position="466"/>
        <end position="590"/>
    </location>
</feature>
<dbReference type="PANTHER" id="PTHR42803:SF1">
    <property type="entry name" value="BROAD-SPECIFICITY LINEAR ACYL-COA DEHYDROGENASE FADE5"/>
    <property type="match status" value="1"/>
</dbReference>
<evidence type="ECO:0000256" key="3">
    <source>
        <dbReference type="ARBA" id="ARBA00022630"/>
    </source>
</evidence>
<dbReference type="STRING" id="349064.SAMN05660429_00321"/>
<evidence type="ECO:0000256" key="8">
    <source>
        <dbReference type="ARBA" id="ARBA00066694"/>
    </source>
</evidence>
<dbReference type="FunFam" id="2.40.110.10:FF:000031">
    <property type="entry name" value="Acyl-CoA dehydrogenase, putative"/>
    <property type="match status" value="1"/>
</dbReference>
<evidence type="ECO:0000256" key="2">
    <source>
        <dbReference type="ARBA" id="ARBA00009347"/>
    </source>
</evidence>
<keyword evidence="4 10" id="KW-0274">FAD</keyword>
<feature type="domain" description="Acyl-CoA oxidase/dehydrogenase middle" evidence="12">
    <location>
        <begin position="162"/>
        <end position="271"/>
    </location>
</feature>
<comment type="catalytic activity">
    <reaction evidence="6">
        <text>3-(methylsulfanyl)propanoyl-CoA + oxidized [electron-transfer flavoprotein] + H(+) = 3-(methylsulfanyl)acryloyl-CoA + reduced [electron-transfer flavoprotein]</text>
        <dbReference type="Rhea" id="RHEA:52612"/>
        <dbReference type="Rhea" id="RHEA-COMP:10685"/>
        <dbReference type="Rhea" id="RHEA-COMP:10686"/>
        <dbReference type="ChEBI" id="CHEBI:15378"/>
        <dbReference type="ChEBI" id="CHEBI:57692"/>
        <dbReference type="ChEBI" id="CHEBI:58307"/>
        <dbReference type="ChEBI" id="CHEBI:82815"/>
        <dbReference type="ChEBI" id="CHEBI:84994"/>
        <dbReference type="EC" id="1.3.99.41"/>
    </reaction>
    <physiologicalReaction direction="left-to-right" evidence="6">
        <dbReference type="Rhea" id="RHEA:52613"/>
    </physiologicalReaction>
</comment>
<dbReference type="InterPro" id="IPR037069">
    <property type="entry name" value="AcylCoA_DH/ox_N_sf"/>
</dbReference>
<evidence type="ECO:0000256" key="1">
    <source>
        <dbReference type="ARBA" id="ARBA00001974"/>
    </source>
</evidence>
<dbReference type="EC" id="1.3.99.41" evidence="8"/>
<dbReference type="GO" id="GO:0050660">
    <property type="term" value="F:flavin adenine dinucleotide binding"/>
    <property type="evidence" value="ECO:0007669"/>
    <property type="project" value="InterPro"/>
</dbReference>
<dbReference type="AlphaFoldDB" id="A0A1H9YRG7"/>
<dbReference type="InterPro" id="IPR013786">
    <property type="entry name" value="AcylCoA_DH/ox_N"/>
</dbReference>
<evidence type="ECO:0000259" key="11">
    <source>
        <dbReference type="Pfam" id="PF00441"/>
    </source>
</evidence>
<keyword evidence="3 10" id="KW-0285">Flavoprotein</keyword>
<evidence type="ECO:0000256" key="10">
    <source>
        <dbReference type="RuleBase" id="RU362125"/>
    </source>
</evidence>
<dbReference type="Gene3D" id="1.20.140.10">
    <property type="entry name" value="Butyryl-CoA Dehydrogenase, subunit A, domain 3"/>
    <property type="match status" value="1"/>
</dbReference>
<keyword evidence="16" id="KW-1185">Reference proteome</keyword>
<dbReference type="RefSeq" id="WP_093327110.1">
    <property type="nucleotide sequence ID" value="NZ_AP027363.1"/>
</dbReference>
<evidence type="ECO:0000256" key="7">
    <source>
        <dbReference type="ARBA" id="ARBA00058683"/>
    </source>
</evidence>
<dbReference type="Pfam" id="PF02771">
    <property type="entry name" value="Acyl-CoA_dh_N"/>
    <property type="match status" value="1"/>
</dbReference>
<dbReference type="InterPro" id="IPR006091">
    <property type="entry name" value="Acyl-CoA_Oxase/DH_mid-dom"/>
</dbReference>
<sequence>MPEYKAPVRDTQFVMQELLNSEQHFQSLGYEDASPDMVDAILAEAAKFTEQVIAPLNQIGDEQGCQFNDGNVSTPDGFKEAYAQYVEAGWPTLAQNIDFGGQGLPHSLNTAIGEYLSAANHSFAMYPGLSHGAIATLEAHGTEEQQAMFLPKLVEGTWTGTMCLTEAHCGTDLGLLRTKAELNDDGSYAITGSKIFISAGEHDLSENIVHIVIARIPGSPAGTKGISLFTVPKFDVTAEGEKADRNAVNCGSIEHKMGIHGNATCVINFDSAKGYLIGEVNRGLNCMFTFMNAARLGVANEGVGACEISFQGALAYAKDRLQMRSLSGPKNPEGAADPIIVHPDVRRMLLTQKSIAEGGRALIAYLAQLVDIVHVQKDQTAVDNAEQILALLTPVAKAFLTELAMEATSHGVQVLGGHGFIKEWGMEQLMRDAKISCIYEGTTGIQALDLLARKVLGTQGEILKPFVAEVTAFCMANMADEAMVEFIKPIMEYAGQLQKMTQGIGAKAMQNPDEIGGASVDYLMFAGYVTLAYFWAKMAKVAQEKLAAGTDESAFYLAKINTAKFYFARILPRALGHAACVENGVDTLMAHDEDSFQF</sequence>
<dbReference type="PANTHER" id="PTHR42803">
    <property type="entry name" value="ACYL-COA DEHYDROGENASE"/>
    <property type="match status" value="1"/>
</dbReference>
<evidence type="ECO:0000313" key="15">
    <source>
        <dbReference type="EMBL" id="SES71666.1"/>
    </source>
</evidence>
<evidence type="ECO:0000259" key="13">
    <source>
        <dbReference type="Pfam" id="PF02771"/>
    </source>
</evidence>
<feature type="domain" description="Acyl-CoA dehydrogenase/oxidase N-terminal" evidence="13">
    <location>
        <begin position="40"/>
        <end position="156"/>
    </location>
</feature>
<dbReference type="Proteomes" id="UP000199308">
    <property type="component" value="Unassembled WGS sequence"/>
</dbReference>
<dbReference type="InterPro" id="IPR036250">
    <property type="entry name" value="AcylCo_DH-like_C"/>
</dbReference>
<dbReference type="GO" id="GO:0016627">
    <property type="term" value="F:oxidoreductase activity, acting on the CH-CH group of donors"/>
    <property type="evidence" value="ECO:0007669"/>
    <property type="project" value="InterPro"/>
</dbReference>
<evidence type="ECO:0000256" key="4">
    <source>
        <dbReference type="ARBA" id="ARBA00022827"/>
    </source>
</evidence>
<name>A0A1H9YRG7_THASX</name>
<proteinExistence type="inferred from homology"/>
<reference evidence="15 16" key="1">
    <citation type="submission" date="2016-10" db="EMBL/GenBank/DDBJ databases">
        <authorList>
            <person name="de Groot N.N."/>
        </authorList>
    </citation>
    <scope>NUCLEOTIDE SEQUENCE [LARGE SCALE GENOMIC DNA]</scope>
    <source>
        <strain evidence="15 16">DSM 19706</strain>
    </source>
</reference>
<keyword evidence="5 10" id="KW-0560">Oxidoreductase</keyword>
<evidence type="ECO:0000256" key="5">
    <source>
        <dbReference type="ARBA" id="ARBA00023002"/>
    </source>
</evidence>
<dbReference type="Gene3D" id="1.10.540.10">
    <property type="entry name" value="Acyl-CoA dehydrogenase/oxidase, N-terminal domain"/>
    <property type="match status" value="1"/>
</dbReference>
<dbReference type="Pfam" id="PF00441">
    <property type="entry name" value="Acyl-CoA_dh_1"/>
    <property type="match status" value="1"/>
</dbReference>
<dbReference type="EMBL" id="FOHK01000001">
    <property type="protein sequence ID" value="SES71666.1"/>
    <property type="molecule type" value="Genomic_DNA"/>
</dbReference>
<comment type="similarity">
    <text evidence="2 10">Belongs to the acyl-CoA dehydrogenase family.</text>
</comment>
<dbReference type="InterPro" id="IPR046373">
    <property type="entry name" value="Acyl-CoA_Oxase/DH_mid-dom_sf"/>
</dbReference>
<evidence type="ECO:0000313" key="16">
    <source>
        <dbReference type="Proteomes" id="UP000199308"/>
    </source>
</evidence>
<comment type="function">
    <text evidence="7">Involved in the assimilation of dimethylsulphoniopropionate (DMSP), an important compound in the fixation of carbon in marine phytoplankton, by mediating the conversion of 3-(methylthio)propanoyl-CoA (MMPA-CoA) to 3-(methylthio)acryloyl-CoA (MTA-CoA).</text>
</comment>
<dbReference type="Pfam" id="PF02770">
    <property type="entry name" value="Acyl-CoA_dh_M"/>
    <property type="match status" value="1"/>
</dbReference>
<organism evidence="15 16">
    <name type="scientific">Thalassotalea agarivorans</name>
    <name type="common">Thalassomonas agarivorans</name>
    <dbReference type="NCBI Taxonomy" id="349064"/>
    <lineage>
        <taxon>Bacteria</taxon>
        <taxon>Pseudomonadati</taxon>
        <taxon>Pseudomonadota</taxon>
        <taxon>Gammaproteobacteria</taxon>
        <taxon>Alteromonadales</taxon>
        <taxon>Colwelliaceae</taxon>
        <taxon>Thalassotalea</taxon>
    </lineage>
</organism>